<dbReference type="SUPFAM" id="SSF56219">
    <property type="entry name" value="DNase I-like"/>
    <property type="match status" value="1"/>
</dbReference>
<evidence type="ECO:0000313" key="1">
    <source>
        <dbReference type="EMBL" id="KAJ4445688.1"/>
    </source>
</evidence>
<protein>
    <submittedName>
        <fullName evidence="1">Uncharacterized protein</fullName>
    </submittedName>
</protein>
<dbReference type="Proteomes" id="UP001148838">
    <property type="component" value="Unassembled WGS sequence"/>
</dbReference>
<proteinExistence type="predicted"/>
<reference evidence="1 2" key="1">
    <citation type="journal article" date="2022" name="Allergy">
        <title>Genome assembly and annotation of Periplaneta americana reveal a comprehensive cockroach allergen profile.</title>
        <authorList>
            <person name="Wang L."/>
            <person name="Xiong Q."/>
            <person name="Saelim N."/>
            <person name="Wang L."/>
            <person name="Nong W."/>
            <person name="Wan A.T."/>
            <person name="Shi M."/>
            <person name="Liu X."/>
            <person name="Cao Q."/>
            <person name="Hui J.H.L."/>
            <person name="Sookrung N."/>
            <person name="Leung T.F."/>
            <person name="Tungtrongchitr A."/>
            <person name="Tsui S.K.W."/>
        </authorList>
    </citation>
    <scope>NUCLEOTIDE SEQUENCE [LARGE SCALE GENOMIC DNA]</scope>
    <source>
        <strain evidence="1">PWHHKU_190912</strain>
    </source>
</reference>
<dbReference type="EMBL" id="JAJSOF020000009">
    <property type="protein sequence ID" value="KAJ4445688.1"/>
    <property type="molecule type" value="Genomic_DNA"/>
</dbReference>
<comment type="caution">
    <text evidence="1">The sequence shown here is derived from an EMBL/GenBank/DDBJ whole genome shotgun (WGS) entry which is preliminary data.</text>
</comment>
<dbReference type="InterPro" id="IPR036691">
    <property type="entry name" value="Endo/exonu/phosph_ase_sf"/>
</dbReference>
<gene>
    <name evidence="1" type="ORF">ANN_12373</name>
</gene>
<accession>A0ABQ8THD9</accession>
<evidence type="ECO:0000313" key="2">
    <source>
        <dbReference type="Proteomes" id="UP001148838"/>
    </source>
</evidence>
<name>A0ABQ8THD9_PERAM</name>
<sequence>MEEETVKTQVLHKQARKIVFKVYNYYKNVNEQNAAGHLDAGNNIANVQETTAEACGVGLRTVQRILLVKERGLSYLVLKGRWCDIVVINAHAPTEEKDDHIKDSFYEELEHTFDHLPRYHMKVLLGDFNAKVGQEDIFKPTIGKESLHISSNDNGVRKPQFKSHGVSVHSKLVALRLSDRYGGERCGGVPPVAQLVKPKVSAHFGVCGYGGKIGSVSGGVPEFMFVKLLVLVIHGQCIKGPKNKVLRLVKFKRVNNHAMTVSTNRLDWLTKRVQTNAGLASSFHIGLIRGGKKILPNFLEPSSSEEVHPSIKGVAGCSEEAPANSSRVFSYSVSEKPEQASQPEFDSVCVRIFSIQRPEFECSGPQLEGPEFECSGPQLEGPEFEYSELSLKVCGSRYRELEFINCNDYIAYDNDSRMGPESSTKSYPEFALNVLREKASTISRPNIDYDDYCCHFEPLNRLFRSVLSTSLHSCSNGSQQVTLRQAIHPNFPECYLEVAVNSYTVLNKSVKDTTLSSIRNTCLRNIDGAVQLLRYIASNNSQDPFCEVTLSIEKSMMSKMEGLTPG</sequence>
<dbReference type="Gene3D" id="3.60.10.10">
    <property type="entry name" value="Endonuclease/exonuclease/phosphatase"/>
    <property type="match status" value="1"/>
</dbReference>
<keyword evidence="2" id="KW-1185">Reference proteome</keyword>
<organism evidence="1 2">
    <name type="scientific">Periplaneta americana</name>
    <name type="common">American cockroach</name>
    <name type="synonym">Blatta americana</name>
    <dbReference type="NCBI Taxonomy" id="6978"/>
    <lineage>
        <taxon>Eukaryota</taxon>
        <taxon>Metazoa</taxon>
        <taxon>Ecdysozoa</taxon>
        <taxon>Arthropoda</taxon>
        <taxon>Hexapoda</taxon>
        <taxon>Insecta</taxon>
        <taxon>Pterygota</taxon>
        <taxon>Neoptera</taxon>
        <taxon>Polyneoptera</taxon>
        <taxon>Dictyoptera</taxon>
        <taxon>Blattodea</taxon>
        <taxon>Blattoidea</taxon>
        <taxon>Blattidae</taxon>
        <taxon>Blattinae</taxon>
        <taxon>Periplaneta</taxon>
    </lineage>
</organism>